<proteinExistence type="predicted"/>
<feature type="domain" description="FAD-binding FR-type" evidence="1">
    <location>
        <begin position="1"/>
        <end position="111"/>
    </location>
</feature>
<accession>A0A557ZTL1</accession>
<keyword evidence="3" id="KW-1185">Reference proteome</keyword>
<reference evidence="2 3" key="1">
    <citation type="submission" date="2019-07" db="EMBL/GenBank/DDBJ databases">
        <title>New species of Amycolatopsis and Streptomyces.</title>
        <authorList>
            <person name="Duangmal K."/>
            <person name="Teo W.F.A."/>
            <person name="Lipun K."/>
        </authorList>
    </citation>
    <scope>NUCLEOTIDE SEQUENCE [LARGE SCALE GENOMIC DNA]</scope>
    <source>
        <strain evidence="2 3">JCM 30562</strain>
    </source>
</reference>
<dbReference type="SUPFAM" id="SSF63380">
    <property type="entry name" value="Riboflavin synthase domain-like"/>
    <property type="match status" value="1"/>
</dbReference>
<dbReference type="OrthoDB" id="3291337at2"/>
<evidence type="ECO:0000313" key="2">
    <source>
        <dbReference type="EMBL" id="TVT15288.1"/>
    </source>
</evidence>
<dbReference type="Proteomes" id="UP000318578">
    <property type="component" value="Unassembled WGS sequence"/>
</dbReference>
<gene>
    <name evidence="2" type="ORF">FNH06_36470</name>
</gene>
<dbReference type="InterPro" id="IPR017938">
    <property type="entry name" value="Riboflavin_synthase-like_b-brl"/>
</dbReference>
<dbReference type="Pfam" id="PF04954">
    <property type="entry name" value="SIP"/>
    <property type="match status" value="1"/>
</dbReference>
<dbReference type="GO" id="GO:0016491">
    <property type="term" value="F:oxidoreductase activity"/>
    <property type="evidence" value="ECO:0007669"/>
    <property type="project" value="InterPro"/>
</dbReference>
<organism evidence="2 3">
    <name type="scientific">Amycolatopsis acidiphila</name>
    <dbReference type="NCBI Taxonomy" id="715473"/>
    <lineage>
        <taxon>Bacteria</taxon>
        <taxon>Bacillati</taxon>
        <taxon>Actinomycetota</taxon>
        <taxon>Actinomycetes</taxon>
        <taxon>Pseudonocardiales</taxon>
        <taxon>Pseudonocardiaceae</taxon>
        <taxon>Amycolatopsis</taxon>
    </lineage>
</organism>
<dbReference type="EMBL" id="VJZA01000119">
    <property type="protein sequence ID" value="TVT15288.1"/>
    <property type="molecule type" value="Genomic_DNA"/>
</dbReference>
<dbReference type="InterPro" id="IPR039374">
    <property type="entry name" value="SIP_fam"/>
</dbReference>
<dbReference type="Gene3D" id="2.40.30.10">
    <property type="entry name" value="Translation factors"/>
    <property type="match status" value="1"/>
</dbReference>
<name>A0A557ZTL1_9PSEU</name>
<dbReference type="InterPro" id="IPR017927">
    <property type="entry name" value="FAD-bd_FR_type"/>
</dbReference>
<sequence length="238" mass="26042">MARVCLVGDDLRRMTATCPDAYVKLFFPLPGQDRPRLPELTAGSWYRTYLALPDEIRPPMRTYTVRAHRGAEVDIDFVLHGDAGPASRWVLGAQPGDTVAVLGPGGLHIVPPGTDWQLLIGDETALPAIGSILERLSPGAKAHAFIEVDGPAEEQRFPTLGDIRVHWVHRGSAPHGESVLNAVRMARLPEGTPYSWVSGEAGMVKSARRHLVRDRGFPKSAITFTGYWRLGATHDQLS</sequence>
<dbReference type="InterPro" id="IPR039261">
    <property type="entry name" value="FNR_nucleotide-bd"/>
</dbReference>
<dbReference type="PANTHER" id="PTHR30157:SF0">
    <property type="entry name" value="NADPH-DEPENDENT FERRIC-CHELATE REDUCTASE"/>
    <property type="match status" value="1"/>
</dbReference>
<dbReference type="Gene3D" id="3.40.50.80">
    <property type="entry name" value="Nucleotide-binding domain of ferredoxin-NADP reductase (FNR) module"/>
    <property type="match status" value="1"/>
</dbReference>
<dbReference type="CDD" id="cd06193">
    <property type="entry name" value="siderophore_interacting"/>
    <property type="match status" value="1"/>
</dbReference>
<dbReference type="PROSITE" id="PS51384">
    <property type="entry name" value="FAD_FR"/>
    <property type="match status" value="1"/>
</dbReference>
<evidence type="ECO:0000259" key="1">
    <source>
        <dbReference type="PROSITE" id="PS51384"/>
    </source>
</evidence>
<dbReference type="InterPro" id="IPR007037">
    <property type="entry name" value="SIP_rossman_dom"/>
</dbReference>
<evidence type="ECO:0000313" key="3">
    <source>
        <dbReference type="Proteomes" id="UP000318578"/>
    </source>
</evidence>
<protein>
    <submittedName>
        <fullName evidence="2">Siderophore-interacting protein</fullName>
    </submittedName>
</protein>
<dbReference type="InterPro" id="IPR013113">
    <property type="entry name" value="SIP_FAD-bd"/>
</dbReference>
<dbReference type="AlphaFoldDB" id="A0A557ZTL1"/>
<dbReference type="Pfam" id="PF08021">
    <property type="entry name" value="FAD_binding_9"/>
    <property type="match status" value="1"/>
</dbReference>
<dbReference type="PANTHER" id="PTHR30157">
    <property type="entry name" value="FERRIC REDUCTASE, NADPH-DEPENDENT"/>
    <property type="match status" value="1"/>
</dbReference>
<comment type="caution">
    <text evidence="2">The sequence shown here is derived from an EMBL/GenBank/DDBJ whole genome shotgun (WGS) entry which is preliminary data.</text>
</comment>